<keyword evidence="1" id="KW-0472">Membrane</keyword>
<proteinExistence type="predicted"/>
<feature type="transmembrane region" description="Helical" evidence="1">
    <location>
        <begin position="37"/>
        <end position="58"/>
    </location>
</feature>
<reference evidence="2" key="1">
    <citation type="submission" date="2018-10" db="EMBL/GenBank/DDBJ databases">
        <title>Hidden diversity of soil giant viruses.</title>
        <authorList>
            <person name="Schulz F."/>
            <person name="Alteio L."/>
            <person name="Goudeau D."/>
            <person name="Ryan E.M."/>
            <person name="Malmstrom R.R."/>
            <person name="Blanchard J."/>
            <person name="Woyke T."/>
        </authorList>
    </citation>
    <scope>NUCLEOTIDE SEQUENCE</scope>
    <source>
        <strain evidence="2">FNV1</strain>
    </source>
</reference>
<feature type="transmembrane region" description="Helical" evidence="1">
    <location>
        <begin position="194"/>
        <end position="220"/>
    </location>
</feature>
<accession>A0A3G4ZY94</accession>
<dbReference type="EMBL" id="MK072132">
    <property type="protein sequence ID" value="AYV78981.1"/>
    <property type="molecule type" value="Genomic_DNA"/>
</dbReference>
<gene>
    <name evidence="2" type="ORF">Faunusvirus1_1</name>
</gene>
<keyword evidence="1" id="KW-1133">Transmembrane helix</keyword>
<evidence type="ECO:0000256" key="1">
    <source>
        <dbReference type="SAM" id="Phobius"/>
    </source>
</evidence>
<evidence type="ECO:0000313" key="2">
    <source>
        <dbReference type="EMBL" id="AYV78981.1"/>
    </source>
</evidence>
<protein>
    <submittedName>
        <fullName evidence="2">Uncharacterized protein</fullName>
    </submittedName>
</protein>
<feature type="transmembrane region" description="Helical" evidence="1">
    <location>
        <begin position="78"/>
        <end position="97"/>
    </location>
</feature>
<name>A0A3G4ZY94_9VIRU</name>
<sequence>IDFIFAITAYPYILDYILDNPICVKIMDNVHKRITKLIKFATSSLLAYILNYMCMTVLKNNPMISHKEIKYIIKNNTISGTLGFIKLVTITVLIHYLENTYYATLVKIIYKYIQGNKIIHVLQLQDTDIDPLPHISDRRDKINYIITNRQWEEFMNEKIIKILVEIYAENSKGHFKQYIKDVFYKLEIMTAKFFAIYSLATFFDNAYIAIIVSTCMLMSSRNGYIPAYLSKAAGIVVLYLNFKPIYAVIIAEYFELLDNKITRWLVTQIYNKYNKYMIIFYHDNRYNRDIISSIAVLYYINNCLTDSIYTKIILSMLINISGRHMLIGTWFSVFGYISNYNPFHMILLGGVIYEGNNIWRSGTLQFEHIKLEIINSYITFKSKYITNNITDSVAAETKCIVDCESDTEYMDINMDASMLLESCTTDSEDIDQDGDAHDESGYYIVSQRNGVYRPDIIPNYIKN</sequence>
<organism evidence="2">
    <name type="scientific">Faunusvirus sp</name>
    <dbReference type="NCBI Taxonomy" id="2487766"/>
    <lineage>
        <taxon>Viruses</taxon>
        <taxon>Varidnaviria</taxon>
        <taxon>Bamfordvirae</taxon>
        <taxon>Nucleocytoviricota</taxon>
        <taxon>Megaviricetes</taxon>
        <taxon>Imitervirales</taxon>
        <taxon>Mimiviridae</taxon>
    </lineage>
</organism>
<feature type="transmembrane region" description="Helical" evidence="1">
    <location>
        <begin position="232"/>
        <end position="254"/>
    </location>
</feature>
<feature type="non-terminal residue" evidence="2">
    <location>
        <position position="1"/>
    </location>
</feature>
<keyword evidence="1" id="KW-0812">Transmembrane</keyword>